<evidence type="ECO:0000259" key="1">
    <source>
        <dbReference type="Pfam" id="PF00535"/>
    </source>
</evidence>
<dbReference type="GO" id="GO:0016740">
    <property type="term" value="F:transferase activity"/>
    <property type="evidence" value="ECO:0007669"/>
    <property type="project" value="UniProtKB-KW"/>
</dbReference>
<accession>A0A1H9QBJ1</accession>
<reference evidence="2 3" key="1">
    <citation type="submission" date="2016-10" db="EMBL/GenBank/DDBJ databases">
        <authorList>
            <person name="de Groot N.N."/>
        </authorList>
    </citation>
    <scope>NUCLEOTIDE SEQUENCE [LARGE SCALE GENOMIC DNA]</scope>
    <source>
        <strain evidence="2 3">AR40</strain>
    </source>
</reference>
<dbReference type="Gene3D" id="3.90.550.10">
    <property type="entry name" value="Spore Coat Polysaccharide Biosynthesis Protein SpsA, Chain A"/>
    <property type="match status" value="2"/>
</dbReference>
<dbReference type="EMBL" id="FOGJ01000007">
    <property type="protein sequence ID" value="SER57834.1"/>
    <property type="molecule type" value="Genomic_DNA"/>
</dbReference>
<evidence type="ECO:0000313" key="3">
    <source>
        <dbReference type="Proteomes" id="UP000182584"/>
    </source>
</evidence>
<dbReference type="InterPro" id="IPR001173">
    <property type="entry name" value="Glyco_trans_2-like"/>
</dbReference>
<dbReference type="RefSeq" id="WP_074755341.1">
    <property type="nucleotide sequence ID" value="NZ_FOGJ01000007.1"/>
</dbReference>
<dbReference type="PANTHER" id="PTHR22916">
    <property type="entry name" value="GLYCOSYLTRANSFERASE"/>
    <property type="match status" value="1"/>
</dbReference>
<dbReference type="Proteomes" id="UP000182584">
    <property type="component" value="Unassembled WGS sequence"/>
</dbReference>
<dbReference type="AlphaFoldDB" id="A0A1H9QBJ1"/>
<organism evidence="2 3">
    <name type="scientific">Butyrivibrio fibrisolvens</name>
    <dbReference type="NCBI Taxonomy" id="831"/>
    <lineage>
        <taxon>Bacteria</taxon>
        <taxon>Bacillati</taxon>
        <taxon>Bacillota</taxon>
        <taxon>Clostridia</taxon>
        <taxon>Lachnospirales</taxon>
        <taxon>Lachnospiraceae</taxon>
        <taxon>Butyrivibrio</taxon>
    </lineage>
</organism>
<name>A0A1H9QBJ1_BUTFI</name>
<dbReference type="InterPro" id="IPR029044">
    <property type="entry name" value="Nucleotide-diphossugar_trans"/>
</dbReference>
<feature type="domain" description="Glycosyltransferase 2-like" evidence="1">
    <location>
        <begin position="7"/>
        <end position="87"/>
    </location>
</feature>
<keyword evidence="2" id="KW-0808">Transferase</keyword>
<dbReference type="eggNOG" id="COG1216">
    <property type="taxonomic scope" value="Bacteria"/>
</dbReference>
<protein>
    <submittedName>
        <fullName evidence="2">Glycosyltransferase involved in cell wall bisynthesis</fullName>
    </submittedName>
</protein>
<dbReference type="PANTHER" id="PTHR22916:SF67">
    <property type="entry name" value="COLANIC ACID BIOSYNTHESIS GLYCOSYL TRANSFERASE WCAE-RELATED"/>
    <property type="match status" value="1"/>
</dbReference>
<evidence type="ECO:0000313" key="2">
    <source>
        <dbReference type="EMBL" id="SER57834.1"/>
    </source>
</evidence>
<proteinExistence type="predicted"/>
<dbReference type="Pfam" id="PF00535">
    <property type="entry name" value="Glycos_transf_2"/>
    <property type="match status" value="1"/>
</dbReference>
<gene>
    <name evidence="2" type="ORF">SAMN04487884_107107</name>
</gene>
<sequence>MGAFFKIIVVSFNAGENLIKTINSIKEQTFDSWEVIIKDGGSTDGSTDKLKDELLLDADTGMSKDGKFRFASEKDMGIYDAMNTALNILSFEMDDRKKAPDIMTGVSTGTGENKTEVTNNGAAQAEGSYVYFLNCGDYLKDKDTLKRVHDAIVDSTPDSSKKHIFYGDIYERITGQVVASNPKMDDFACYRNVPCHQACFYDIRLMMAEHFDTTWHIRADYEHFLRCVYIDKAVTTYVPVTVADYEGGGYSESGNAKVVSERERKQIVSRYLPQGKVLKYDLIMLITLAPLRTKIARSPKTAGIYNALKSLIYNRK</sequence>
<dbReference type="OrthoDB" id="9810303at2"/>
<dbReference type="SUPFAM" id="SSF53448">
    <property type="entry name" value="Nucleotide-diphospho-sugar transferases"/>
    <property type="match status" value="1"/>
</dbReference>